<dbReference type="SMART" id="SM00283">
    <property type="entry name" value="MA"/>
    <property type="match status" value="1"/>
</dbReference>
<feature type="domain" description="Methyl-accepting transducer" evidence="11">
    <location>
        <begin position="457"/>
        <end position="686"/>
    </location>
</feature>
<dbReference type="CDD" id="cd11386">
    <property type="entry name" value="MCP_signal"/>
    <property type="match status" value="1"/>
</dbReference>
<comment type="subcellular location">
    <subcellularLocation>
        <location evidence="1">Cell membrane</location>
        <topology evidence="1">Multi-pass membrane protein</topology>
    </subcellularLocation>
</comment>
<feature type="transmembrane region" description="Helical" evidence="10">
    <location>
        <begin position="294"/>
        <end position="316"/>
    </location>
</feature>
<keyword evidence="8" id="KW-0807">Transducer</keyword>
<dbReference type="SUPFAM" id="SSF158472">
    <property type="entry name" value="HAMP domain-like"/>
    <property type="match status" value="1"/>
</dbReference>
<evidence type="ECO:0000256" key="2">
    <source>
        <dbReference type="ARBA" id="ARBA00022475"/>
    </source>
</evidence>
<dbReference type="CDD" id="cd12913">
    <property type="entry name" value="PDC1_MCP_like"/>
    <property type="match status" value="1"/>
</dbReference>
<feature type="domain" description="HAMP" evidence="12">
    <location>
        <begin position="406"/>
        <end position="452"/>
    </location>
</feature>
<dbReference type="SMART" id="SM00304">
    <property type="entry name" value="HAMP"/>
    <property type="match status" value="2"/>
</dbReference>
<comment type="similarity">
    <text evidence="7">Belongs to the methyl-accepting chemotaxis (MCP) protein family.</text>
</comment>
<dbReference type="Proteomes" id="UP001500791">
    <property type="component" value="Unassembled WGS sequence"/>
</dbReference>
<dbReference type="Pfam" id="PF00672">
    <property type="entry name" value="HAMP"/>
    <property type="match status" value="1"/>
</dbReference>
<evidence type="ECO:0000256" key="7">
    <source>
        <dbReference type="ARBA" id="ARBA00029447"/>
    </source>
</evidence>
<evidence type="ECO:0000256" key="10">
    <source>
        <dbReference type="SAM" id="Phobius"/>
    </source>
</evidence>
<sequence length="754" mass="79791">MLAAAGVSQNTRSVARDLSNDYAQALGDSAVSNVSGQIAEASATARAMAEMIGKAHETGLRDRATVVAMVKPAATATPLIMGSWFMAAPNAFDGQDAAYIGRDDLGSNAAGHFLLYWVNDGTSTKLQEAMESTDYAGAFYTQAFTSGKPAIVEPYAEDLNGKSVLMTSVAYPVISNGKIIGVAGLDLALDDFSTLLGQIKLFKTGRVMLLSGEGNWVSHANAALLTKPYAEARKTAIQAVLDGGKATQIDKIRDLNNVKVERLVSPVTFASLGTTWALVTDIPTAEINGPADRLAVAMMIGGLVILALVLGSLFFVTERVVRRPLAQLSASVSALNAGRYEEPVKGTASTDEVGGIARSLEGFRHDLAETARLRADQERARAAAEEERQRNDAIRRAAEEEQQFVVTSVGEGLSRLSDGDLTYRLDASFPQDYRKLQQDFNIAMGRLEDTMSGIIGSASGIRTTTNEISSAANDLSHRTEQQAANLEETAAALEEVTTTIRQASDGAERARDIVDTTRDNATRSGEVVSEAVTAMRDIEASAQQIAQITGVIDEIAFQTNLLALNAGVEAARAGDAGRGFAVVASEVRALAQRSAAAAKEIKTLIGSSTERVNQGVKLVDGTGEALTRIISEVTEISHLVSGIAASAREQATGLAEINVAVNQMDQMTQQNAAMVEQSTAASHALAQEAGVLGDMMERFRIRQNTAAVAVQAKPAKPASPAVNTPVSAIKRPAPVLKTVGGRNMPVDEHDWQEF</sequence>
<dbReference type="EMBL" id="BAAAEJ010000008">
    <property type="protein sequence ID" value="GAA0397460.1"/>
    <property type="molecule type" value="Genomic_DNA"/>
</dbReference>
<evidence type="ECO:0000313" key="13">
    <source>
        <dbReference type="EMBL" id="GAA0397460.1"/>
    </source>
</evidence>
<comment type="caution">
    <text evidence="13">The sequence shown here is derived from an EMBL/GenBank/DDBJ whole genome shotgun (WGS) entry which is preliminary data.</text>
</comment>
<dbReference type="Gene3D" id="1.10.287.950">
    <property type="entry name" value="Methyl-accepting chemotaxis protein"/>
    <property type="match status" value="1"/>
</dbReference>
<dbReference type="InterPro" id="IPR051310">
    <property type="entry name" value="MCP_chemotaxis"/>
</dbReference>
<keyword evidence="4 10" id="KW-0812">Transmembrane</keyword>
<evidence type="ECO:0000259" key="11">
    <source>
        <dbReference type="PROSITE" id="PS50111"/>
    </source>
</evidence>
<organism evidence="13 14">
    <name type="scientific">Brevundimonas terrae</name>
    <dbReference type="NCBI Taxonomy" id="363631"/>
    <lineage>
        <taxon>Bacteria</taxon>
        <taxon>Pseudomonadati</taxon>
        <taxon>Pseudomonadota</taxon>
        <taxon>Alphaproteobacteria</taxon>
        <taxon>Caulobacterales</taxon>
        <taxon>Caulobacteraceae</taxon>
        <taxon>Brevundimonas</taxon>
    </lineage>
</organism>
<name>A0ABN0YJA1_9CAUL</name>
<dbReference type="Gene3D" id="3.30.450.20">
    <property type="entry name" value="PAS domain"/>
    <property type="match status" value="2"/>
</dbReference>
<keyword evidence="2" id="KW-1003">Cell membrane</keyword>
<evidence type="ECO:0000256" key="4">
    <source>
        <dbReference type="ARBA" id="ARBA00022692"/>
    </source>
</evidence>
<keyword evidence="6 10" id="KW-0472">Membrane</keyword>
<dbReference type="Pfam" id="PF00015">
    <property type="entry name" value="MCPsignal"/>
    <property type="match status" value="1"/>
</dbReference>
<accession>A0ABN0YJA1</accession>
<evidence type="ECO:0000256" key="3">
    <source>
        <dbReference type="ARBA" id="ARBA00022500"/>
    </source>
</evidence>
<keyword evidence="9" id="KW-0175">Coiled coil</keyword>
<dbReference type="PROSITE" id="PS50111">
    <property type="entry name" value="CHEMOTAXIS_TRANSDUC_2"/>
    <property type="match status" value="1"/>
</dbReference>
<dbReference type="SUPFAM" id="SSF58104">
    <property type="entry name" value="Methyl-accepting chemotaxis protein (MCP) signaling domain"/>
    <property type="match status" value="1"/>
</dbReference>
<evidence type="ECO:0000256" key="8">
    <source>
        <dbReference type="PROSITE-ProRule" id="PRU00284"/>
    </source>
</evidence>
<dbReference type="PANTHER" id="PTHR43531">
    <property type="entry name" value="PROTEIN ICFG"/>
    <property type="match status" value="1"/>
</dbReference>
<dbReference type="Gene3D" id="6.10.340.10">
    <property type="match status" value="1"/>
</dbReference>
<feature type="domain" description="HAMP" evidence="12">
    <location>
        <begin position="319"/>
        <end position="372"/>
    </location>
</feature>
<gene>
    <name evidence="13" type="ORF">GCM10009093_25170</name>
</gene>
<evidence type="ECO:0000259" key="12">
    <source>
        <dbReference type="PROSITE" id="PS50885"/>
    </source>
</evidence>
<dbReference type="InterPro" id="IPR033479">
    <property type="entry name" value="dCache_1"/>
</dbReference>
<dbReference type="InterPro" id="IPR004089">
    <property type="entry name" value="MCPsignal_dom"/>
</dbReference>
<proteinExistence type="inferred from homology"/>
<keyword evidence="3" id="KW-0145">Chemotaxis</keyword>
<keyword evidence="5 10" id="KW-1133">Transmembrane helix</keyword>
<reference evidence="13 14" key="1">
    <citation type="journal article" date="2019" name="Int. J. Syst. Evol. Microbiol.">
        <title>The Global Catalogue of Microorganisms (GCM) 10K type strain sequencing project: providing services to taxonomists for standard genome sequencing and annotation.</title>
        <authorList>
            <consortium name="The Broad Institute Genomics Platform"/>
            <consortium name="The Broad Institute Genome Sequencing Center for Infectious Disease"/>
            <person name="Wu L."/>
            <person name="Ma J."/>
        </authorList>
    </citation>
    <scope>NUCLEOTIDE SEQUENCE [LARGE SCALE GENOMIC DNA]</scope>
    <source>
        <strain evidence="13 14">JCM 13476</strain>
    </source>
</reference>
<feature type="coiled-coil region" evidence="9">
    <location>
        <begin position="367"/>
        <end position="403"/>
    </location>
</feature>
<evidence type="ECO:0000313" key="14">
    <source>
        <dbReference type="Proteomes" id="UP001500791"/>
    </source>
</evidence>
<protein>
    <submittedName>
        <fullName evidence="13">Methyl-accepting chemotaxis protein</fullName>
    </submittedName>
</protein>
<dbReference type="Pfam" id="PF02743">
    <property type="entry name" value="dCache_1"/>
    <property type="match status" value="1"/>
</dbReference>
<evidence type="ECO:0000256" key="6">
    <source>
        <dbReference type="ARBA" id="ARBA00023136"/>
    </source>
</evidence>
<dbReference type="PANTHER" id="PTHR43531:SF11">
    <property type="entry name" value="METHYL-ACCEPTING CHEMOTAXIS PROTEIN 3"/>
    <property type="match status" value="1"/>
</dbReference>
<dbReference type="InterPro" id="IPR003660">
    <property type="entry name" value="HAMP_dom"/>
</dbReference>
<evidence type="ECO:0000256" key="9">
    <source>
        <dbReference type="SAM" id="Coils"/>
    </source>
</evidence>
<keyword evidence="14" id="KW-1185">Reference proteome</keyword>
<evidence type="ECO:0000256" key="1">
    <source>
        <dbReference type="ARBA" id="ARBA00004651"/>
    </source>
</evidence>
<dbReference type="PROSITE" id="PS50885">
    <property type="entry name" value="HAMP"/>
    <property type="match status" value="2"/>
</dbReference>
<evidence type="ECO:0000256" key="5">
    <source>
        <dbReference type="ARBA" id="ARBA00022989"/>
    </source>
</evidence>